<proteinExistence type="predicted"/>
<dbReference type="EMBL" id="CAJVRL010000127">
    <property type="protein sequence ID" value="CAG8962075.1"/>
    <property type="molecule type" value="Genomic_DNA"/>
</dbReference>
<organism evidence="2 3">
    <name type="scientific">Hymenoscyphus fraxineus</name>
    <dbReference type="NCBI Taxonomy" id="746836"/>
    <lineage>
        <taxon>Eukaryota</taxon>
        <taxon>Fungi</taxon>
        <taxon>Dikarya</taxon>
        <taxon>Ascomycota</taxon>
        <taxon>Pezizomycotina</taxon>
        <taxon>Leotiomycetes</taxon>
        <taxon>Helotiales</taxon>
        <taxon>Helotiaceae</taxon>
        <taxon>Hymenoscyphus</taxon>
    </lineage>
</organism>
<feature type="compositionally biased region" description="Low complexity" evidence="1">
    <location>
        <begin position="68"/>
        <end position="77"/>
    </location>
</feature>
<keyword evidence="3" id="KW-1185">Reference proteome</keyword>
<accession>A0A9N9Q042</accession>
<gene>
    <name evidence="2" type="ORF">HYFRA_00005118</name>
</gene>
<comment type="caution">
    <text evidence="2">The sequence shown here is derived from an EMBL/GenBank/DDBJ whole genome shotgun (WGS) entry which is preliminary data.</text>
</comment>
<evidence type="ECO:0000313" key="3">
    <source>
        <dbReference type="Proteomes" id="UP000696280"/>
    </source>
</evidence>
<sequence>MATCDEIVVGEGFLELPDMYLYDAVQPPRKLDPVELGCKVEFWMFLHAALQHHTPPTTAQSDKALLETTETSSPLTPDRNPSKNSLQPRIGTTQKFKTLTADRALLTALTASWACMSLPLSVGKHLRMPSRSQGSSKLRLFRLRIIITPACIQVTA</sequence>
<protein>
    <submittedName>
        <fullName evidence="2">Uncharacterized protein</fullName>
    </submittedName>
</protein>
<reference evidence="2" key="1">
    <citation type="submission" date="2021-07" db="EMBL/GenBank/DDBJ databases">
        <authorList>
            <person name="Durling M."/>
        </authorList>
    </citation>
    <scope>NUCLEOTIDE SEQUENCE</scope>
</reference>
<evidence type="ECO:0000256" key="1">
    <source>
        <dbReference type="SAM" id="MobiDB-lite"/>
    </source>
</evidence>
<dbReference type="AlphaFoldDB" id="A0A9N9Q042"/>
<evidence type="ECO:0000313" key="2">
    <source>
        <dbReference type="EMBL" id="CAG8962075.1"/>
    </source>
</evidence>
<dbReference type="Proteomes" id="UP000696280">
    <property type="component" value="Unassembled WGS sequence"/>
</dbReference>
<name>A0A9N9Q042_9HELO</name>
<feature type="region of interest" description="Disordered" evidence="1">
    <location>
        <begin position="68"/>
        <end position="88"/>
    </location>
</feature>